<keyword evidence="13" id="KW-1185">Reference proteome</keyword>
<evidence type="ECO:0000259" key="11">
    <source>
        <dbReference type="PROSITE" id="PS50884"/>
    </source>
</evidence>
<proteinExistence type="predicted"/>
<keyword evidence="6 9" id="KW-0804">Transcription</keyword>
<reference evidence="12 13" key="1">
    <citation type="submission" date="2024-01" db="EMBL/GenBank/DDBJ databases">
        <title>The genomes of 5 underutilized Papilionoideae crops provide insights into root nodulation and disease resistanc.</title>
        <authorList>
            <person name="Yuan L."/>
        </authorList>
    </citation>
    <scope>NUCLEOTIDE SEQUENCE [LARGE SCALE GENOMIC DNA]</scope>
    <source>
        <strain evidence="12">ZHUSHIDOU_FW_LH</strain>
        <tissue evidence="12">Leaf</tissue>
    </source>
</reference>
<accession>A0AAN9PBK8</accession>
<evidence type="ECO:0000256" key="2">
    <source>
        <dbReference type="ARBA" id="ARBA00022771"/>
    </source>
</evidence>
<feature type="region of interest" description="Disordered" evidence="10">
    <location>
        <begin position="91"/>
        <end position="168"/>
    </location>
</feature>
<evidence type="ECO:0000256" key="5">
    <source>
        <dbReference type="ARBA" id="ARBA00023125"/>
    </source>
</evidence>
<dbReference type="PROSITE" id="PS01361">
    <property type="entry name" value="ZF_DOF_1"/>
    <property type="match status" value="1"/>
</dbReference>
<evidence type="ECO:0000256" key="9">
    <source>
        <dbReference type="RuleBase" id="RU369094"/>
    </source>
</evidence>
<evidence type="ECO:0000256" key="6">
    <source>
        <dbReference type="ARBA" id="ARBA00023163"/>
    </source>
</evidence>
<name>A0AAN9PBK8_CROPI</name>
<evidence type="ECO:0000256" key="3">
    <source>
        <dbReference type="ARBA" id="ARBA00022833"/>
    </source>
</evidence>
<keyword evidence="2 8" id="KW-0863">Zinc-finger</keyword>
<dbReference type="GO" id="GO:0008270">
    <property type="term" value="F:zinc ion binding"/>
    <property type="evidence" value="ECO:0007669"/>
    <property type="project" value="UniProtKB-KW"/>
</dbReference>
<keyword evidence="4 9" id="KW-0805">Transcription regulation</keyword>
<feature type="region of interest" description="Disordered" evidence="10">
    <location>
        <begin position="1"/>
        <end position="48"/>
    </location>
</feature>
<dbReference type="GO" id="GO:0005634">
    <property type="term" value="C:nucleus"/>
    <property type="evidence" value="ECO:0007669"/>
    <property type="project" value="UniProtKB-SubCell"/>
</dbReference>
<dbReference type="InterPro" id="IPR003851">
    <property type="entry name" value="Znf_Dof"/>
</dbReference>
<sequence>MQEIHSSMGGGGGGGRFFGGGAGTGGGGAGSGGDRRLRPHHHHHQALKCPRCDSLNTKFCYYNNYNLSQPRHFCKNCRRYWTKGGVLRNVPVGGGCRKSKRSNNNTNKPPKNSSSETETTTTAPPEHNNSNSHSSSESSSLTATTEAVSAPNTFNSDSNNNTIPSSNPALETLSLEQQQQGTGDSAIFSEIGTFTNLITSTNEALPFGFGATTIPDMSSFQWQHQKGMSMSMSMSMSMAMNNMSGVDHDGGGELKFQDDNNNNNNNNINGGGASLLDHCTVPVDLCSLQNKTGHGGFGSLDWNGGADQGLFDLTNTVDHNYWAPPPPHTTHWSDHDNSTLFHLP</sequence>
<evidence type="ECO:0000313" key="12">
    <source>
        <dbReference type="EMBL" id="KAK7292146.1"/>
    </source>
</evidence>
<dbReference type="GO" id="GO:0003677">
    <property type="term" value="F:DNA binding"/>
    <property type="evidence" value="ECO:0007669"/>
    <property type="project" value="UniProtKB-UniRule"/>
</dbReference>
<dbReference type="Pfam" id="PF02701">
    <property type="entry name" value="Zn_ribbon_Dof"/>
    <property type="match status" value="1"/>
</dbReference>
<evidence type="ECO:0000256" key="8">
    <source>
        <dbReference type="PROSITE-ProRule" id="PRU00071"/>
    </source>
</evidence>
<dbReference type="GO" id="GO:0003700">
    <property type="term" value="F:DNA-binding transcription factor activity"/>
    <property type="evidence" value="ECO:0007669"/>
    <property type="project" value="UniProtKB-UniRule"/>
</dbReference>
<comment type="subcellular location">
    <subcellularLocation>
        <location evidence="8 9">Nucleus</location>
    </subcellularLocation>
</comment>
<dbReference type="PROSITE" id="PS50884">
    <property type="entry name" value="ZF_DOF_2"/>
    <property type="match status" value="1"/>
</dbReference>
<protein>
    <recommendedName>
        <fullName evidence="9">Dof zinc finger protein</fullName>
    </recommendedName>
</protein>
<dbReference type="AlphaFoldDB" id="A0AAN9PBK8"/>
<evidence type="ECO:0000256" key="1">
    <source>
        <dbReference type="ARBA" id="ARBA00022723"/>
    </source>
</evidence>
<organism evidence="12 13">
    <name type="scientific">Crotalaria pallida</name>
    <name type="common">Smooth rattlebox</name>
    <name type="synonym">Crotalaria striata</name>
    <dbReference type="NCBI Taxonomy" id="3830"/>
    <lineage>
        <taxon>Eukaryota</taxon>
        <taxon>Viridiplantae</taxon>
        <taxon>Streptophyta</taxon>
        <taxon>Embryophyta</taxon>
        <taxon>Tracheophyta</taxon>
        <taxon>Spermatophyta</taxon>
        <taxon>Magnoliopsida</taxon>
        <taxon>eudicotyledons</taxon>
        <taxon>Gunneridae</taxon>
        <taxon>Pentapetalae</taxon>
        <taxon>rosids</taxon>
        <taxon>fabids</taxon>
        <taxon>Fabales</taxon>
        <taxon>Fabaceae</taxon>
        <taxon>Papilionoideae</taxon>
        <taxon>50 kb inversion clade</taxon>
        <taxon>genistoids sensu lato</taxon>
        <taxon>core genistoids</taxon>
        <taxon>Crotalarieae</taxon>
        <taxon>Crotalaria</taxon>
    </lineage>
</organism>
<keyword evidence="7 8" id="KW-0539">Nucleus</keyword>
<keyword evidence="1 9" id="KW-0479">Metal-binding</keyword>
<keyword evidence="3 9" id="KW-0862">Zinc</keyword>
<evidence type="ECO:0000256" key="10">
    <source>
        <dbReference type="SAM" id="MobiDB-lite"/>
    </source>
</evidence>
<dbReference type="EMBL" id="JAYWIO010000001">
    <property type="protein sequence ID" value="KAK7292146.1"/>
    <property type="molecule type" value="Genomic_DNA"/>
</dbReference>
<evidence type="ECO:0000313" key="13">
    <source>
        <dbReference type="Proteomes" id="UP001372338"/>
    </source>
</evidence>
<dbReference type="PANTHER" id="PTHR31992:SF342">
    <property type="entry name" value="DOF ZINC FINGER PROTEIN"/>
    <property type="match status" value="1"/>
</dbReference>
<feature type="compositionally biased region" description="Low complexity" evidence="10">
    <location>
        <begin position="102"/>
        <end position="140"/>
    </location>
</feature>
<dbReference type="Proteomes" id="UP001372338">
    <property type="component" value="Unassembled WGS sequence"/>
</dbReference>
<dbReference type="PANTHER" id="PTHR31992">
    <property type="entry name" value="DOF ZINC FINGER PROTEIN DOF1.4-RELATED"/>
    <property type="match status" value="1"/>
</dbReference>
<evidence type="ECO:0000256" key="4">
    <source>
        <dbReference type="ARBA" id="ARBA00023015"/>
    </source>
</evidence>
<feature type="compositionally biased region" description="Gly residues" evidence="10">
    <location>
        <begin position="8"/>
        <end position="32"/>
    </location>
</feature>
<feature type="compositionally biased region" description="Basic residues" evidence="10">
    <location>
        <begin position="37"/>
        <end position="46"/>
    </location>
</feature>
<keyword evidence="5 8" id="KW-0238">DNA-binding</keyword>
<dbReference type="InterPro" id="IPR045174">
    <property type="entry name" value="Dof"/>
</dbReference>
<comment type="caution">
    <text evidence="12">The sequence shown here is derived from an EMBL/GenBank/DDBJ whole genome shotgun (WGS) entry which is preliminary data.</text>
</comment>
<comment type="function">
    <text evidence="9">Transcription factor that binds specifically to a 5'-AA[AG]G-3' consensus core sequence.</text>
</comment>
<evidence type="ECO:0000256" key="7">
    <source>
        <dbReference type="ARBA" id="ARBA00023242"/>
    </source>
</evidence>
<gene>
    <name evidence="12" type="ORF">RIF29_07872</name>
</gene>
<feature type="compositionally biased region" description="Polar residues" evidence="10">
    <location>
        <begin position="141"/>
        <end position="168"/>
    </location>
</feature>
<feature type="domain" description="Dof-type" evidence="11">
    <location>
        <begin position="47"/>
        <end position="101"/>
    </location>
</feature>